<evidence type="ECO:0000256" key="3">
    <source>
        <dbReference type="ARBA" id="ARBA00022722"/>
    </source>
</evidence>
<evidence type="ECO:0000313" key="10">
    <source>
        <dbReference type="EMBL" id="KAL1598844.1"/>
    </source>
</evidence>
<proteinExistence type="inferred from homology"/>
<evidence type="ECO:0000256" key="8">
    <source>
        <dbReference type="ARBA" id="ARBA00023242"/>
    </source>
</evidence>
<keyword evidence="7" id="KW-0234">DNA repair</keyword>
<evidence type="ECO:0000256" key="4">
    <source>
        <dbReference type="ARBA" id="ARBA00022763"/>
    </source>
</evidence>
<reference evidence="10 11" key="1">
    <citation type="submission" date="2024-02" db="EMBL/GenBank/DDBJ databases">
        <title>De novo assembly and annotation of 12 fungi associated with fruit tree decline syndrome in Ontario, Canada.</title>
        <authorList>
            <person name="Sulman M."/>
            <person name="Ellouze W."/>
            <person name="Ilyukhin E."/>
        </authorList>
    </citation>
    <scope>NUCLEOTIDE SEQUENCE [LARGE SCALE GENOMIC DNA]</scope>
    <source>
        <strain evidence="10 11">M42-189</strain>
    </source>
</reference>
<dbReference type="EMBL" id="JAKJXO020000011">
    <property type="protein sequence ID" value="KAL1598844.1"/>
    <property type="molecule type" value="Genomic_DNA"/>
</dbReference>
<dbReference type="CDD" id="cd09194">
    <property type="entry name" value="PLDc_yTdp1_1"/>
    <property type="match status" value="1"/>
</dbReference>
<feature type="region of interest" description="Disordered" evidence="9">
    <location>
        <begin position="458"/>
        <end position="477"/>
    </location>
</feature>
<keyword evidence="4" id="KW-0227">DNA damage</keyword>
<accession>A0ABR3R3Y5</accession>
<keyword evidence="8" id="KW-0539">Nucleus</keyword>
<evidence type="ECO:0008006" key="12">
    <source>
        <dbReference type="Google" id="ProtNLM"/>
    </source>
</evidence>
<dbReference type="Proteomes" id="UP001521785">
    <property type="component" value="Unassembled WGS sequence"/>
</dbReference>
<comment type="similarity">
    <text evidence="2">Belongs to the tyrosyl-DNA phosphodiesterase family.</text>
</comment>
<keyword evidence="6" id="KW-0269">Exonuclease</keyword>
<comment type="subcellular location">
    <subcellularLocation>
        <location evidence="1">Nucleus</location>
    </subcellularLocation>
</comment>
<evidence type="ECO:0000256" key="5">
    <source>
        <dbReference type="ARBA" id="ARBA00022801"/>
    </source>
</evidence>
<dbReference type="Pfam" id="PF06087">
    <property type="entry name" value="Tyr-DNA_phospho"/>
    <property type="match status" value="1"/>
</dbReference>
<dbReference type="PANTHER" id="PTHR12415:SF0">
    <property type="entry name" value="TYROSYL-DNA PHOSPHODIESTERASE 1"/>
    <property type="match status" value="1"/>
</dbReference>
<dbReference type="Gene3D" id="3.30.870.10">
    <property type="entry name" value="Endonuclease Chain A"/>
    <property type="match status" value="2"/>
</dbReference>
<keyword evidence="5" id="KW-0378">Hydrolase</keyword>
<evidence type="ECO:0000256" key="9">
    <source>
        <dbReference type="SAM" id="MobiDB-lite"/>
    </source>
</evidence>
<organism evidence="10 11">
    <name type="scientific">Paraconiothyrium brasiliense</name>
    <dbReference type="NCBI Taxonomy" id="300254"/>
    <lineage>
        <taxon>Eukaryota</taxon>
        <taxon>Fungi</taxon>
        <taxon>Dikarya</taxon>
        <taxon>Ascomycota</taxon>
        <taxon>Pezizomycotina</taxon>
        <taxon>Dothideomycetes</taxon>
        <taxon>Pleosporomycetidae</taxon>
        <taxon>Pleosporales</taxon>
        <taxon>Massarineae</taxon>
        <taxon>Didymosphaeriaceae</taxon>
        <taxon>Paraconiothyrium</taxon>
    </lineage>
</organism>
<protein>
    <recommendedName>
        <fullName evidence="12">Tyrosyl-DNA phosphodiesterase</fullName>
    </recommendedName>
</protein>
<evidence type="ECO:0000313" key="11">
    <source>
        <dbReference type="Proteomes" id="UP001521785"/>
    </source>
</evidence>
<feature type="compositionally biased region" description="Basic and acidic residues" evidence="9">
    <location>
        <begin position="1"/>
        <end position="11"/>
    </location>
</feature>
<evidence type="ECO:0000256" key="6">
    <source>
        <dbReference type="ARBA" id="ARBA00022839"/>
    </source>
</evidence>
<gene>
    <name evidence="10" type="ORF">SLS60_007986</name>
</gene>
<comment type="caution">
    <text evidence="10">The sequence shown here is derived from an EMBL/GenBank/DDBJ whole genome shotgun (WGS) entry which is preliminary data.</text>
</comment>
<evidence type="ECO:0000256" key="1">
    <source>
        <dbReference type="ARBA" id="ARBA00004123"/>
    </source>
</evidence>
<dbReference type="PANTHER" id="PTHR12415">
    <property type="entry name" value="TYROSYL-DNA PHOSPHODIESTERASE 1"/>
    <property type="match status" value="1"/>
</dbReference>
<feature type="region of interest" description="Disordered" evidence="9">
    <location>
        <begin position="1"/>
        <end position="67"/>
    </location>
</feature>
<dbReference type="SUPFAM" id="SSF56024">
    <property type="entry name" value="Phospholipase D/nuclease"/>
    <property type="match status" value="2"/>
</dbReference>
<dbReference type="CDD" id="cd09123">
    <property type="entry name" value="PLDc_Tdp1_2"/>
    <property type="match status" value="1"/>
</dbReference>
<evidence type="ECO:0000256" key="7">
    <source>
        <dbReference type="ARBA" id="ARBA00023204"/>
    </source>
</evidence>
<keyword evidence="11" id="KW-1185">Reference proteome</keyword>
<feature type="compositionally biased region" description="Basic and acidic residues" evidence="9">
    <location>
        <begin position="467"/>
        <end position="476"/>
    </location>
</feature>
<keyword evidence="3" id="KW-0540">Nuclease</keyword>
<evidence type="ECO:0000256" key="2">
    <source>
        <dbReference type="ARBA" id="ARBA00010205"/>
    </source>
</evidence>
<name>A0ABR3R3Y5_9PLEO</name>
<sequence length="621" mass="69312">MSAEHDLDGRPNKRRKLGLDSTPPPSSAEVAIAGESTSTSLQRPISPPVARRRKRLPWSLPSQTPCVETEAHVTEQSTEQINGQTTQTSTAEEELVHEETKFRPSPFQLTKVKDLAPWQNTDTVTLKDILGDPLIEECWNFNYLFDLDFVMDHFDADVKNTINVKVVHGFWKNEDERRIALREQAERYPNIQLISAYMPDPFGTHHSKMLVLFRHDDSAQIVIHTANMIKRDWTNMTQAVWRSPFMPRQFITSVSPTGEATLPIGSGARFKKDLLCYLNAYGNRLNVLTEQLTRYEFSAIQAAFIGSAPSRQKPAAARPSVQTSFGWLGLKEILSTISAKKTAIPLLPSIVVQISSIATLGASPTWLNHFHSVLNRTASANRSSPLSSFFTEASSNTQKKLDPTLNIIFPTAAEIRTSLDGYTSGASIHTKIQSPAQQKQLEYLRPLLCHWKYQDPLPGSASTSTNEARERREAHRSPAAPHIKTYVRFADVEKKTMDWAMVTSANLSKQAWGELENKKGEVWIQSYETGVMVWPALFSGGGDAVMVPVFGRDLLQAGDVSGLVEGDERGNGGRKGKGKTVIGFRMPYDLPMSPYGADEVPWCATMSDSEEDWMGRVWKGY</sequence>
<dbReference type="InterPro" id="IPR010347">
    <property type="entry name" value="Tdp1"/>
</dbReference>